<dbReference type="EMBL" id="PPSL01000001">
    <property type="protein sequence ID" value="PQJ12376.1"/>
    <property type="molecule type" value="Genomic_DNA"/>
</dbReference>
<dbReference type="Pfam" id="PF13715">
    <property type="entry name" value="CarbopepD_reg_2"/>
    <property type="match status" value="1"/>
</dbReference>
<keyword evidence="3" id="KW-1185">Reference proteome</keyword>
<proteinExistence type="predicted"/>
<dbReference type="SUPFAM" id="SSF49464">
    <property type="entry name" value="Carboxypeptidase regulatory domain-like"/>
    <property type="match status" value="1"/>
</dbReference>
<name>A0A2S7T0U0_9BACT</name>
<accession>A0A2S7T0U0</accession>
<dbReference type="Proteomes" id="UP000239872">
    <property type="component" value="Unassembled WGS sequence"/>
</dbReference>
<dbReference type="Gene3D" id="2.60.40.1120">
    <property type="entry name" value="Carboxypeptidase-like, regulatory domain"/>
    <property type="match status" value="1"/>
</dbReference>
<keyword evidence="1" id="KW-0732">Signal</keyword>
<dbReference type="InterPro" id="IPR008969">
    <property type="entry name" value="CarboxyPept-like_regulatory"/>
</dbReference>
<dbReference type="OrthoDB" id="714262at2"/>
<evidence type="ECO:0000256" key="1">
    <source>
        <dbReference type="SAM" id="SignalP"/>
    </source>
</evidence>
<feature type="signal peptide" evidence="1">
    <location>
        <begin position="1"/>
        <end position="22"/>
    </location>
</feature>
<comment type="caution">
    <text evidence="2">The sequence shown here is derived from an EMBL/GenBank/DDBJ whole genome shotgun (WGS) entry which is preliminary data.</text>
</comment>
<organism evidence="2 3">
    <name type="scientific">Flavipsychrobacter stenotrophus</name>
    <dbReference type="NCBI Taxonomy" id="2077091"/>
    <lineage>
        <taxon>Bacteria</taxon>
        <taxon>Pseudomonadati</taxon>
        <taxon>Bacteroidota</taxon>
        <taxon>Chitinophagia</taxon>
        <taxon>Chitinophagales</taxon>
        <taxon>Chitinophagaceae</taxon>
        <taxon>Flavipsychrobacter</taxon>
    </lineage>
</organism>
<reference evidence="2 3" key="1">
    <citation type="submission" date="2018-01" db="EMBL/GenBank/DDBJ databases">
        <title>A novel member of the phylum Bacteroidetes isolated from glacier ice.</title>
        <authorList>
            <person name="Liu Q."/>
            <person name="Xin Y.-H."/>
        </authorList>
    </citation>
    <scope>NUCLEOTIDE SEQUENCE [LARGE SCALE GENOMIC DNA]</scope>
    <source>
        <strain evidence="2 3">RB1R16</strain>
    </source>
</reference>
<dbReference type="PROSITE" id="PS51257">
    <property type="entry name" value="PROKAR_LIPOPROTEIN"/>
    <property type="match status" value="1"/>
</dbReference>
<protein>
    <recommendedName>
        <fullName evidence="4">Carboxypeptidase regulatory-like domain-containing protein</fullName>
    </recommendedName>
</protein>
<feature type="chain" id="PRO_5015478287" description="Carboxypeptidase regulatory-like domain-containing protein" evidence="1">
    <location>
        <begin position="23"/>
        <end position="236"/>
    </location>
</feature>
<dbReference type="AlphaFoldDB" id="A0A2S7T0U0"/>
<dbReference type="RefSeq" id="WP_105037260.1">
    <property type="nucleotide sequence ID" value="NZ_PPSL01000001.1"/>
</dbReference>
<evidence type="ECO:0008006" key="4">
    <source>
        <dbReference type="Google" id="ProtNLM"/>
    </source>
</evidence>
<sequence>MHIKSSITLITLLAIACLQACAQTIKGEVADRNSKQPVSGVTIQNVYTSLQVNTNDDGGFIIAASKDQLLEFKKQGYQTVRVRIPNGIIPPYFKILMEHGITKMDDVLASNENRYNYHDDSLRFHELYKHELDFQKLSAVGSIAHPFSAMSSKNREIWRFQETFAEAEKEKYVDKTFNPALITKFTGLTGDSLKYYMVRYRPSYEELRKMNDYSFFTYIKKTAVIYRGRSRGRSAQ</sequence>
<evidence type="ECO:0000313" key="3">
    <source>
        <dbReference type="Proteomes" id="UP000239872"/>
    </source>
</evidence>
<gene>
    <name evidence="2" type="ORF">CJD36_001080</name>
</gene>
<evidence type="ECO:0000313" key="2">
    <source>
        <dbReference type="EMBL" id="PQJ12376.1"/>
    </source>
</evidence>